<dbReference type="EMBL" id="NIVC01004477">
    <property type="protein sequence ID" value="PAA47363.1"/>
    <property type="molecule type" value="Genomic_DNA"/>
</dbReference>
<feature type="compositionally biased region" description="Low complexity" evidence="1">
    <location>
        <begin position="508"/>
        <end position="524"/>
    </location>
</feature>
<feature type="region of interest" description="Disordered" evidence="1">
    <location>
        <begin position="328"/>
        <end position="401"/>
    </location>
</feature>
<evidence type="ECO:0000256" key="1">
    <source>
        <dbReference type="SAM" id="MobiDB-lite"/>
    </source>
</evidence>
<gene>
    <name evidence="2" type="ORF">BOX15_Mlig017398g2</name>
</gene>
<comment type="caution">
    <text evidence="2">The sequence shown here is derived from an EMBL/GenBank/DDBJ whole genome shotgun (WGS) entry which is preliminary data.</text>
</comment>
<reference evidence="2 3" key="1">
    <citation type="submission" date="2017-06" db="EMBL/GenBank/DDBJ databases">
        <title>A platform for efficient transgenesis in Macrostomum lignano, a flatworm model organism for stem cell research.</title>
        <authorList>
            <person name="Berezikov E."/>
        </authorList>
    </citation>
    <scope>NUCLEOTIDE SEQUENCE [LARGE SCALE GENOMIC DNA]</scope>
    <source>
        <strain evidence="2">DV1</strain>
        <tissue evidence="2">Whole organism</tissue>
    </source>
</reference>
<organism evidence="2 3">
    <name type="scientific">Macrostomum lignano</name>
    <dbReference type="NCBI Taxonomy" id="282301"/>
    <lineage>
        <taxon>Eukaryota</taxon>
        <taxon>Metazoa</taxon>
        <taxon>Spiralia</taxon>
        <taxon>Lophotrochozoa</taxon>
        <taxon>Platyhelminthes</taxon>
        <taxon>Rhabditophora</taxon>
        <taxon>Macrostomorpha</taxon>
        <taxon>Macrostomida</taxon>
        <taxon>Macrostomidae</taxon>
        <taxon>Macrostomum</taxon>
    </lineage>
</organism>
<dbReference type="Proteomes" id="UP000215902">
    <property type="component" value="Unassembled WGS sequence"/>
</dbReference>
<name>A0A267DDJ0_9PLAT</name>
<feature type="compositionally biased region" description="Low complexity" evidence="1">
    <location>
        <begin position="270"/>
        <end position="283"/>
    </location>
</feature>
<feature type="compositionally biased region" description="Polar residues" evidence="1">
    <location>
        <begin position="338"/>
        <end position="356"/>
    </location>
</feature>
<evidence type="ECO:0000313" key="3">
    <source>
        <dbReference type="Proteomes" id="UP000215902"/>
    </source>
</evidence>
<evidence type="ECO:0000313" key="2">
    <source>
        <dbReference type="EMBL" id="PAA47363.1"/>
    </source>
</evidence>
<protein>
    <submittedName>
        <fullName evidence="2">Uncharacterized protein</fullName>
    </submittedName>
</protein>
<feature type="compositionally biased region" description="Pro residues" evidence="1">
    <location>
        <begin position="363"/>
        <end position="390"/>
    </location>
</feature>
<feature type="non-terminal residue" evidence="2">
    <location>
        <position position="1"/>
    </location>
</feature>
<proteinExistence type="predicted"/>
<keyword evidence="3" id="KW-1185">Reference proteome</keyword>
<feature type="region of interest" description="Disordered" evidence="1">
    <location>
        <begin position="200"/>
        <end position="237"/>
    </location>
</feature>
<feature type="region of interest" description="Disordered" evidence="1">
    <location>
        <begin position="498"/>
        <end position="533"/>
    </location>
</feature>
<accession>A0A267DDJ0</accession>
<dbReference type="AlphaFoldDB" id="A0A267DDJ0"/>
<sequence>KLCVYGKTSPCSLRAAVGTPGGSNCSCRCQTCTTKQMMDFLHDYPKTSRRRHKREQHLEVAAVPSIGSHSRYRRQKPLPSSPPPQVQQFLLAVSGPGEVTRIVQDAAIRSVLARFSCELCVGGSLLRCRVDGQSAPVMYCCLRLAAQSAAVIQHCLRQLELLQPRFAGRIVVGEEGAVCDAMASRDDLNGLLDRRLQQLDEDPLARGPSSTMGALKPKTPPAKATSSHRDQRQAEATAAATIAPIASLPPSQDRISMYFSESERDEIEGEASTGSANAGAAAKSGGGAANCGVVDGRWWLHGGRTTASSNRNARLGLCSPHAASSGSAAAAAEQQSQTLSRSMAAQCGSGSTMTSGTRAPPLTAAPPPLSPPHPAPTPPPSSPPPTPSPRPSQRSHSSRTLTECIQQMSLSSGRGQGRSGGGEGCESSIKRLRSLISDSGDAIASSRSSRCSRGGHGISTGASIGEITGTPAASTGASIGAITGTPAASTGASIGAITGTPAASTGQTRPTSSSTESTRTAIASPSALRDPTGALSARSSSWWWQRARRRCLAHKRIVWFLPVRGQCRERRLRRLLLRLLACQPLPAASKAPQTPASPADLIDLSGDCENLIDI</sequence>
<feature type="region of interest" description="Disordered" evidence="1">
    <location>
        <begin position="262"/>
        <end position="287"/>
    </location>
</feature>
<feature type="compositionally biased region" description="Low complexity" evidence="1">
    <location>
        <begin position="328"/>
        <end position="337"/>
    </location>
</feature>